<evidence type="ECO:0000313" key="1">
    <source>
        <dbReference type="EMBL" id="MCE2595329.1"/>
    </source>
</evidence>
<name>A0ABS8W8K5_9GAMM</name>
<accession>A0ABS8W8K5</accession>
<keyword evidence="2" id="KW-1185">Reference proteome</keyword>
<sequence>MSSQASSTFAKEIYDLACIALNELEQAHLDGSVSRTPVNQAHYLNAWVTKAIKTQRFAHCVAATLLVWQQQGRSMGKHAQLKQTFEDITRVYGALLSEQGTLAKVYETQIDALFDQLAESDWSLITDSVIERKVKRNSAGMDSLVVCRQQYERAIHAEEKRLIRPLSCYVRGNVQQLISLAGAQNLLLFKVTDYKSKVKYHGEYVIYPSNNGPYLAEFLAK</sequence>
<comment type="caution">
    <text evidence="1">The sequence shown here is derived from an EMBL/GenBank/DDBJ whole genome shotgun (WGS) entry which is preliminary data.</text>
</comment>
<evidence type="ECO:0000313" key="2">
    <source>
        <dbReference type="Proteomes" id="UP001201273"/>
    </source>
</evidence>
<organism evidence="1 2">
    <name type="scientific">Motilimonas cestriensis</name>
    <dbReference type="NCBI Taxonomy" id="2742685"/>
    <lineage>
        <taxon>Bacteria</taxon>
        <taxon>Pseudomonadati</taxon>
        <taxon>Pseudomonadota</taxon>
        <taxon>Gammaproteobacteria</taxon>
        <taxon>Alteromonadales</taxon>
        <taxon>Alteromonadales genera incertae sedis</taxon>
        <taxon>Motilimonas</taxon>
    </lineage>
</organism>
<gene>
    <name evidence="1" type="ORF">K6Y31_10935</name>
</gene>
<dbReference type="Pfam" id="PF11140">
    <property type="entry name" value="DUF2913"/>
    <property type="match status" value="1"/>
</dbReference>
<reference evidence="1 2" key="1">
    <citation type="journal article" date="2022" name="Environ. Microbiol. Rep.">
        <title>Eco-phylogenetic analyses reveal divergent evolution of vitamin B12 metabolism in the marine bacterial family 'Psychromonadaceae'.</title>
        <authorList>
            <person name="Jin X."/>
            <person name="Yang Y."/>
            <person name="Cao H."/>
            <person name="Gao B."/>
            <person name="Zhao Z."/>
        </authorList>
    </citation>
    <scope>NUCLEOTIDE SEQUENCE [LARGE SCALE GENOMIC DNA]</scope>
    <source>
        <strain evidence="1 2">MKS20</strain>
    </source>
</reference>
<dbReference type="Proteomes" id="UP001201273">
    <property type="component" value="Unassembled WGS sequence"/>
</dbReference>
<protein>
    <submittedName>
        <fullName evidence="1">DUF2913 family protein</fullName>
    </submittedName>
</protein>
<proteinExistence type="predicted"/>
<dbReference type="InterPro" id="IPR021316">
    <property type="entry name" value="DUF2913"/>
</dbReference>
<dbReference type="RefSeq" id="WP_233052817.1">
    <property type="nucleotide sequence ID" value="NZ_JAIMJA010000010.1"/>
</dbReference>
<dbReference type="EMBL" id="JAIMJA010000010">
    <property type="protein sequence ID" value="MCE2595329.1"/>
    <property type="molecule type" value="Genomic_DNA"/>
</dbReference>